<evidence type="ECO:0000313" key="2">
    <source>
        <dbReference type="Proteomes" id="UP000199355"/>
    </source>
</evidence>
<protein>
    <submittedName>
        <fullName evidence="1">Uncharacterized protein</fullName>
    </submittedName>
</protein>
<accession>A0A1G7JSQ4</accession>
<evidence type="ECO:0000313" key="1">
    <source>
        <dbReference type="EMBL" id="SDF27997.1"/>
    </source>
</evidence>
<dbReference type="Proteomes" id="UP000199355">
    <property type="component" value="Unassembled WGS sequence"/>
</dbReference>
<dbReference type="AlphaFoldDB" id="A0A1G7JSQ4"/>
<organism evidence="1 2">
    <name type="scientific">Desulfovibrio legallii</name>
    <dbReference type="NCBI Taxonomy" id="571438"/>
    <lineage>
        <taxon>Bacteria</taxon>
        <taxon>Pseudomonadati</taxon>
        <taxon>Thermodesulfobacteriota</taxon>
        <taxon>Desulfovibrionia</taxon>
        <taxon>Desulfovibrionales</taxon>
        <taxon>Desulfovibrionaceae</taxon>
        <taxon>Desulfovibrio</taxon>
    </lineage>
</organism>
<sequence length="87" mass="9402">MNRRDFLRGNWRGRFPRMQGYAAAAQEAAGGEAQPLPPDFTPALLRLEGRRLGLPVDRMSEEALVNAVALAMRAGTRAPAATVTPQA</sequence>
<reference evidence="2" key="1">
    <citation type="submission" date="2016-10" db="EMBL/GenBank/DDBJ databases">
        <authorList>
            <person name="Varghese N."/>
            <person name="Submissions S."/>
        </authorList>
    </citation>
    <scope>NUCLEOTIDE SEQUENCE [LARGE SCALE GENOMIC DNA]</scope>
    <source>
        <strain evidence="2">KHC7</strain>
    </source>
</reference>
<dbReference type="STRING" id="571438.SAMN05192586_103132"/>
<dbReference type="RefSeq" id="WP_092152885.1">
    <property type="nucleotide sequence ID" value="NZ_FNBX01000003.1"/>
</dbReference>
<keyword evidence="2" id="KW-1185">Reference proteome</keyword>
<gene>
    <name evidence="1" type="ORF">SAMN05192586_103132</name>
</gene>
<proteinExistence type="predicted"/>
<name>A0A1G7JSQ4_9BACT</name>
<dbReference type="EMBL" id="FNBX01000003">
    <property type="protein sequence ID" value="SDF27997.1"/>
    <property type="molecule type" value="Genomic_DNA"/>
</dbReference>